<feature type="region of interest" description="Disordered" evidence="1">
    <location>
        <begin position="103"/>
        <end position="140"/>
    </location>
</feature>
<reference evidence="6" key="1">
    <citation type="submission" date="2017-02" db="UniProtKB">
        <authorList>
            <consortium name="WormBaseParasite"/>
        </authorList>
    </citation>
    <scope>IDENTIFICATION</scope>
</reference>
<reference evidence="2 4" key="2">
    <citation type="submission" date="2018-11" db="EMBL/GenBank/DDBJ databases">
        <authorList>
            <consortium name="Pathogen Informatics"/>
        </authorList>
    </citation>
    <scope>NUCLEOTIDE SEQUENCE [LARGE SCALE GENOMIC DNA]</scope>
</reference>
<evidence type="ECO:0000313" key="4">
    <source>
        <dbReference type="Proteomes" id="UP000274504"/>
    </source>
</evidence>
<evidence type="ECO:0000313" key="3">
    <source>
        <dbReference type="EMBL" id="VUZ39206.1"/>
    </source>
</evidence>
<dbReference type="EMBL" id="UYSG01011149">
    <property type="protein sequence ID" value="VDL61140.1"/>
    <property type="molecule type" value="Genomic_DNA"/>
</dbReference>
<dbReference type="Proteomes" id="UP000274504">
    <property type="component" value="Unassembled WGS sequence"/>
</dbReference>
<evidence type="ECO:0000256" key="1">
    <source>
        <dbReference type="SAM" id="MobiDB-lite"/>
    </source>
</evidence>
<feature type="region of interest" description="Disordered" evidence="1">
    <location>
        <begin position="350"/>
        <end position="380"/>
    </location>
</feature>
<organism evidence="6">
    <name type="scientific">Hymenolepis diminuta</name>
    <name type="common">Rat tapeworm</name>
    <dbReference type="NCBI Taxonomy" id="6216"/>
    <lineage>
        <taxon>Eukaryota</taxon>
        <taxon>Metazoa</taxon>
        <taxon>Spiralia</taxon>
        <taxon>Lophotrochozoa</taxon>
        <taxon>Platyhelminthes</taxon>
        <taxon>Cestoda</taxon>
        <taxon>Eucestoda</taxon>
        <taxon>Cyclophyllidea</taxon>
        <taxon>Hymenolepididae</taxon>
        <taxon>Hymenolepis</taxon>
    </lineage>
</organism>
<name>A0A0R3STR4_HYMDI</name>
<dbReference type="AlphaFoldDB" id="A0A0R3STR4"/>
<proteinExistence type="predicted"/>
<evidence type="ECO:0000313" key="2">
    <source>
        <dbReference type="EMBL" id="VDL61140.1"/>
    </source>
</evidence>
<feature type="compositionally biased region" description="Polar residues" evidence="1">
    <location>
        <begin position="178"/>
        <end position="188"/>
    </location>
</feature>
<feature type="compositionally biased region" description="Polar residues" evidence="1">
    <location>
        <begin position="279"/>
        <end position="291"/>
    </location>
</feature>
<gene>
    <name evidence="2" type="ORF">HDID_LOCUS8822</name>
    <name evidence="3" type="ORF">WMSIL1_LOCUS410</name>
</gene>
<dbReference type="EMBL" id="CABIJS010000011">
    <property type="protein sequence ID" value="VUZ39206.1"/>
    <property type="molecule type" value="Genomic_DNA"/>
</dbReference>
<feature type="region of interest" description="Disordered" evidence="1">
    <location>
        <begin position="255"/>
        <end position="291"/>
    </location>
</feature>
<sequence length="497" mass="54938">MSEERIQLKKSVDNLAKIPQPEAIEKSDASLPSVTKSEPIVKEEEIDEEGQTSSSSGPPTHINPPDVIIISSNLSSKEFEQNYQNSTEKSKVISIPKVIEISITPSPNKTELTSEANDTRDSIRIQDQAQSETGSQSSASANLLDDIDVGSNSAKEFLYENARRKLMAENLQMTSLPKSIDLSPSSSPIGEMKENKGTRDPTGVQYQVQNGTNFQSSAPVNPPDSSDISKLESRAVEIVQLISLPKLVEITLPPSPKKKERTAGNMDANEPIKAKDQTQFELDSQSSTPVNLSENFTKTERIEESKVTSLPRKDQIELDFFSSTPPNLSGFNTTEFSGEFNEKMKLEQGAVKKSQPPSNSRPGILKCPTAKESETETPMTKSEFAELLGKLISAIKIEEGVEITVEELSDEIFHYFGGNKEIMAIRLSGDYAQGIISKLTEQETSEKKNIKKSVTFALENEEVEIEPRSRSRSNSLVDKSAEKLKKVRSFIETIFRI</sequence>
<dbReference type="WBParaSite" id="HDID_0000882401-mRNA-1">
    <property type="protein sequence ID" value="HDID_0000882401-mRNA-1"/>
    <property type="gene ID" value="HDID_0000882401"/>
</dbReference>
<feature type="compositionally biased region" description="Polar residues" evidence="1">
    <location>
        <begin position="103"/>
        <end position="116"/>
    </location>
</feature>
<feature type="region of interest" description="Disordered" evidence="1">
    <location>
        <begin position="1"/>
        <end position="67"/>
    </location>
</feature>
<protein>
    <submittedName>
        <fullName evidence="2 6">Uncharacterized protein</fullName>
    </submittedName>
</protein>
<accession>A0A0R3STR4</accession>
<feature type="region of interest" description="Disordered" evidence="1">
    <location>
        <begin position="178"/>
        <end position="228"/>
    </location>
</feature>
<keyword evidence="5" id="KW-1185">Reference proteome</keyword>
<reference evidence="3 5" key="3">
    <citation type="submission" date="2019-07" db="EMBL/GenBank/DDBJ databases">
        <authorList>
            <person name="Jastrzebski P J."/>
            <person name="Paukszto L."/>
            <person name="Jastrzebski P J."/>
        </authorList>
    </citation>
    <scope>NUCLEOTIDE SEQUENCE [LARGE SCALE GENOMIC DNA]</scope>
    <source>
        <strain evidence="3 5">WMS-il1</strain>
    </source>
</reference>
<evidence type="ECO:0000313" key="5">
    <source>
        <dbReference type="Proteomes" id="UP000321570"/>
    </source>
</evidence>
<feature type="compositionally biased region" description="Basic and acidic residues" evidence="1">
    <location>
        <begin position="1"/>
        <end position="12"/>
    </location>
</feature>
<dbReference type="Proteomes" id="UP000321570">
    <property type="component" value="Unassembled WGS sequence"/>
</dbReference>
<feature type="compositionally biased region" description="Polar residues" evidence="1">
    <location>
        <begin position="125"/>
        <end position="140"/>
    </location>
</feature>
<feature type="compositionally biased region" description="Polar residues" evidence="1">
    <location>
        <begin position="204"/>
        <end position="226"/>
    </location>
</feature>
<evidence type="ECO:0000313" key="6">
    <source>
        <dbReference type="WBParaSite" id="HDID_0000882401-mRNA-1"/>
    </source>
</evidence>